<name>A0A650CF47_SULOH</name>
<dbReference type="InterPro" id="IPR036388">
    <property type="entry name" value="WH-like_DNA-bd_sf"/>
</dbReference>
<dbReference type="CDD" id="cd00090">
    <property type="entry name" value="HTH_ARSR"/>
    <property type="match status" value="1"/>
</dbReference>
<dbReference type="Pfam" id="PF13601">
    <property type="entry name" value="HTH_34"/>
    <property type="match status" value="1"/>
</dbReference>
<dbReference type="Proteomes" id="UP000427373">
    <property type="component" value="Chromosome"/>
</dbReference>
<dbReference type="InterPro" id="IPR011991">
    <property type="entry name" value="ArsR-like_HTH"/>
</dbReference>
<keyword evidence="2" id="KW-0238">DNA-binding</keyword>
<evidence type="ECO:0000313" key="3">
    <source>
        <dbReference type="EMBL" id="QGR16483.1"/>
    </source>
</evidence>
<dbReference type="PANTHER" id="PTHR37318:SF1">
    <property type="entry name" value="BSL7504 PROTEIN"/>
    <property type="match status" value="1"/>
</dbReference>
<dbReference type="OrthoDB" id="34838at2157"/>
<dbReference type="AlphaFoldDB" id="A0A650CF47"/>
<dbReference type="Proteomes" id="UP000582213">
    <property type="component" value="Unassembled WGS sequence"/>
</dbReference>
<dbReference type="Gene3D" id="1.10.10.10">
    <property type="entry name" value="Winged helix-like DNA-binding domain superfamily/Winged helix DNA-binding domain"/>
    <property type="match status" value="1"/>
</dbReference>
<evidence type="ECO:0000259" key="1">
    <source>
        <dbReference type="Pfam" id="PF13601"/>
    </source>
</evidence>
<organism evidence="3 4">
    <name type="scientific">Sulfurisphaera ohwakuensis</name>
    <dbReference type="NCBI Taxonomy" id="69656"/>
    <lineage>
        <taxon>Archaea</taxon>
        <taxon>Thermoproteota</taxon>
        <taxon>Thermoprotei</taxon>
        <taxon>Sulfolobales</taxon>
        <taxon>Sulfolobaceae</taxon>
        <taxon>Sulfurisphaera</taxon>
    </lineage>
</organism>
<dbReference type="PANTHER" id="PTHR37318">
    <property type="entry name" value="BSL7504 PROTEIN"/>
    <property type="match status" value="1"/>
</dbReference>
<reference evidence="3 4" key="1">
    <citation type="submission" date="2019-10" db="EMBL/GenBank/DDBJ databases">
        <title>Genome Sequences from Six Type Strain Members of the Archaeal Family Sulfolobaceae: Acidianus ambivalens, Acidianus infernus, Metallosphaera prunae, Stygiolobus azoricus, Sulfolobus metallicus, and Sulfurisphaera ohwakuensis.</title>
        <authorList>
            <person name="Counts J.A."/>
            <person name="Kelly R.M."/>
        </authorList>
    </citation>
    <scope>NUCLEOTIDE SEQUENCE [LARGE SCALE GENOMIC DNA]</scope>
    <source>
        <strain evidence="3 4">TA-1</strain>
    </source>
</reference>
<evidence type="ECO:0000313" key="2">
    <source>
        <dbReference type="EMBL" id="MBB5255093.1"/>
    </source>
</evidence>
<proteinExistence type="predicted"/>
<reference evidence="2 5" key="2">
    <citation type="submission" date="2020-08" db="EMBL/GenBank/DDBJ databases">
        <title>Genomic Encyclopedia of Type Strains, Phase IV (KMG-IV): sequencing the most valuable type-strain genomes for metagenomic binning, comparative biology and taxonomic classification.</title>
        <authorList>
            <person name="Goeker M."/>
        </authorList>
    </citation>
    <scope>NUCLEOTIDE SEQUENCE [LARGE SCALE GENOMIC DNA]</scope>
    <source>
        <strain evidence="2 5">DSM 12421</strain>
    </source>
</reference>
<dbReference type="InterPro" id="IPR027395">
    <property type="entry name" value="WH_DNA-bd_dom"/>
</dbReference>
<dbReference type="KEGG" id="soh:D1869_04160"/>
<gene>
    <name evidence="3" type="ORF">D1869_04160</name>
    <name evidence="2" type="ORF">HNQ62_002868</name>
</gene>
<sequence>MILEDKLYVYILTLLYISDEISFTDLQRELEKLGVKTTKGNLQHHLDKLKEKGFIEKHYVPFFLNKRKVVYKITDEGMKILEEFIKEITYLEKLINNVSAYKCVYFPYEELWEKVVKEAEKRKIEVHDMLKEIIDWYFNSEKV</sequence>
<dbReference type="RefSeq" id="WP_156014038.1">
    <property type="nucleotide sequence ID" value="NZ_CP045484.1"/>
</dbReference>
<dbReference type="GeneID" id="42800413"/>
<accession>A0A650CF47</accession>
<evidence type="ECO:0000313" key="5">
    <source>
        <dbReference type="Proteomes" id="UP000582213"/>
    </source>
</evidence>
<dbReference type="GO" id="GO:0003677">
    <property type="term" value="F:DNA binding"/>
    <property type="evidence" value="ECO:0007669"/>
    <property type="project" value="UniProtKB-KW"/>
</dbReference>
<dbReference type="SUPFAM" id="SSF46785">
    <property type="entry name" value="Winged helix' DNA-binding domain"/>
    <property type="match status" value="1"/>
</dbReference>
<dbReference type="EMBL" id="JACHFY010000041">
    <property type="protein sequence ID" value="MBB5255093.1"/>
    <property type="molecule type" value="Genomic_DNA"/>
</dbReference>
<evidence type="ECO:0000313" key="4">
    <source>
        <dbReference type="Proteomes" id="UP000427373"/>
    </source>
</evidence>
<dbReference type="EMBL" id="CP045484">
    <property type="protein sequence ID" value="QGR16483.1"/>
    <property type="molecule type" value="Genomic_DNA"/>
</dbReference>
<feature type="domain" description="Winged helix DNA-binding" evidence="1">
    <location>
        <begin position="11"/>
        <end position="94"/>
    </location>
</feature>
<dbReference type="InterPro" id="IPR036390">
    <property type="entry name" value="WH_DNA-bd_sf"/>
</dbReference>
<keyword evidence="4" id="KW-1185">Reference proteome</keyword>
<protein>
    <submittedName>
        <fullName evidence="2">DNA-binding PadR family transcriptional regulator</fullName>
    </submittedName>
</protein>